<proteinExistence type="predicted"/>
<protein>
    <submittedName>
        <fullName evidence="1">Uncharacterized protein</fullName>
    </submittedName>
</protein>
<organism evidence="1 2">
    <name type="scientific">Actinoplanes aureus</name>
    <dbReference type="NCBI Taxonomy" id="2792083"/>
    <lineage>
        <taxon>Bacteria</taxon>
        <taxon>Bacillati</taxon>
        <taxon>Actinomycetota</taxon>
        <taxon>Actinomycetes</taxon>
        <taxon>Micromonosporales</taxon>
        <taxon>Micromonosporaceae</taxon>
        <taxon>Actinoplanes</taxon>
    </lineage>
</organism>
<name>A0A931C7J3_9ACTN</name>
<evidence type="ECO:0000313" key="1">
    <source>
        <dbReference type="EMBL" id="MBG0564875.1"/>
    </source>
</evidence>
<dbReference type="RefSeq" id="WP_196416643.1">
    <property type="nucleotide sequence ID" value="NZ_JADQTO010000012.1"/>
</dbReference>
<dbReference type="Proteomes" id="UP000598146">
    <property type="component" value="Unassembled WGS sequence"/>
</dbReference>
<keyword evidence="2" id="KW-1185">Reference proteome</keyword>
<sequence>MLIDDDGVAMVGRQWRGFLVHDGSYSPLEPAVHGTDLLIRPDLYEQLLSAVGAHRLATGVVVDCSQQASSPEDIDDDEE</sequence>
<evidence type="ECO:0000313" key="2">
    <source>
        <dbReference type="Proteomes" id="UP000598146"/>
    </source>
</evidence>
<dbReference type="AlphaFoldDB" id="A0A931C7J3"/>
<reference evidence="1" key="1">
    <citation type="submission" date="2020-11" db="EMBL/GenBank/DDBJ databases">
        <title>Isolation and identification of active actinomycetes.</title>
        <authorList>
            <person name="Sun X."/>
        </authorList>
    </citation>
    <scope>NUCLEOTIDE SEQUENCE</scope>
    <source>
        <strain evidence="1">NEAU-A11</strain>
    </source>
</reference>
<gene>
    <name evidence="1" type="ORF">I4J89_25830</name>
</gene>
<comment type="caution">
    <text evidence="1">The sequence shown here is derived from an EMBL/GenBank/DDBJ whole genome shotgun (WGS) entry which is preliminary data.</text>
</comment>
<accession>A0A931C7J3</accession>
<dbReference type="EMBL" id="JADQTO010000012">
    <property type="protein sequence ID" value="MBG0564875.1"/>
    <property type="molecule type" value="Genomic_DNA"/>
</dbReference>